<name>A0A059KRT2_9BURK</name>
<dbReference type="AlphaFoldDB" id="A0A059KRT2"/>
<dbReference type="STRING" id="34103.SAMN05421778_104131"/>
<dbReference type="Pfam" id="PF08895">
    <property type="entry name" value="DUF1840"/>
    <property type="match status" value="1"/>
</dbReference>
<organism evidence="1 2">
    <name type="scientific">Sphaerotilus natans subsp. natans DSM 6575</name>
    <dbReference type="NCBI Taxonomy" id="1286631"/>
    <lineage>
        <taxon>Bacteria</taxon>
        <taxon>Pseudomonadati</taxon>
        <taxon>Pseudomonadota</taxon>
        <taxon>Betaproteobacteria</taxon>
        <taxon>Burkholderiales</taxon>
        <taxon>Sphaerotilaceae</taxon>
        <taxon>Sphaerotilus</taxon>
    </lineage>
</organism>
<evidence type="ECO:0000313" key="1">
    <source>
        <dbReference type="EMBL" id="KDB54045.1"/>
    </source>
</evidence>
<dbReference type="RefSeq" id="WP_037477405.1">
    <property type="nucleotide sequence ID" value="NZ_AZRA01000007.1"/>
</dbReference>
<dbReference type="eggNOG" id="ENOG5032ZX9">
    <property type="taxonomic scope" value="Bacteria"/>
</dbReference>
<gene>
    <name evidence="1" type="ORF">X805_02680</name>
</gene>
<keyword evidence="2" id="KW-1185">Reference proteome</keyword>
<evidence type="ECO:0000313" key="2">
    <source>
        <dbReference type="Proteomes" id="UP000026714"/>
    </source>
</evidence>
<evidence type="ECO:0008006" key="3">
    <source>
        <dbReference type="Google" id="ProtNLM"/>
    </source>
</evidence>
<dbReference type="Proteomes" id="UP000026714">
    <property type="component" value="Unassembled WGS sequence"/>
</dbReference>
<accession>A0A059KRT2</accession>
<sequence>MLYKFRSKASGDVIMTSEVGDRLMRLIGREPAPQGIFQPAQMPELIRLLEAAVHDEEEARRRAEAEAAAEGRTLPAPKGVSLRQRVWPLVDMLRRCAAEDKDIVWGV</sequence>
<protein>
    <recommendedName>
        <fullName evidence="3">DUF1840 domain-containing protein</fullName>
    </recommendedName>
</protein>
<dbReference type="InterPro" id="IPR014991">
    <property type="entry name" value="DUF1840"/>
</dbReference>
<comment type="caution">
    <text evidence="1">The sequence shown here is derived from an EMBL/GenBank/DDBJ whole genome shotgun (WGS) entry which is preliminary data.</text>
</comment>
<proteinExistence type="predicted"/>
<dbReference type="EMBL" id="AZRA01000007">
    <property type="protein sequence ID" value="KDB54045.1"/>
    <property type="molecule type" value="Genomic_DNA"/>
</dbReference>
<reference evidence="1 2" key="1">
    <citation type="journal article" date="2014" name="FEMS Microbiol. Ecol.">
        <title>Sphaerotilus natans encrusted with nanoball-shaped Fe(III) oxide minerals formed by nitrate-reducing mixotrophic Fe(II) oxidation.</title>
        <authorList>
            <person name="Park S."/>
            <person name="Kim D.H."/>
            <person name="Lee J.H."/>
            <person name="Hur H.G."/>
        </authorList>
    </citation>
    <scope>NUCLEOTIDE SEQUENCE [LARGE SCALE GENOMIC DNA]</scope>
    <source>
        <strain evidence="1 2">DSM 6575</strain>
    </source>
</reference>